<dbReference type="InterPro" id="IPR012933">
    <property type="entry name" value="HicA_mRNA_interferase"/>
</dbReference>
<comment type="caution">
    <text evidence="8">The sequence shown here is derived from an EMBL/GenBank/DDBJ whole genome shotgun (WGS) entry which is preliminary data.</text>
</comment>
<dbReference type="Proteomes" id="UP001359886">
    <property type="component" value="Unassembled WGS sequence"/>
</dbReference>
<keyword evidence="6" id="KW-0694">RNA-binding</keyword>
<comment type="similarity">
    <text evidence="1">Belongs to the HicA mRNA interferase family.</text>
</comment>
<evidence type="ECO:0000256" key="6">
    <source>
        <dbReference type="ARBA" id="ARBA00022884"/>
    </source>
</evidence>
<evidence type="ECO:0000313" key="8">
    <source>
        <dbReference type="EMBL" id="MEJ8569298.1"/>
    </source>
</evidence>
<dbReference type="AlphaFoldDB" id="A0AAW9RMG9"/>
<proteinExistence type="inferred from homology"/>
<keyword evidence="7" id="KW-0346">Stress response</keyword>
<keyword evidence="2" id="KW-1277">Toxin-antitoxin system</keyword>
<keyword evidence="5" id="KW-0378">Hydrolase</keyword>
<organism evidence="8 9">
    <name type="scientific">Elongatibacter sediminis</name>
    <dbReference type="NCBI Taxonomy" id="3119006"/>
    <lineage>
        <taxon>Bacteria</taxon>
        <taxon>Pseudomonadati</taxon>
        <taxon>Pseudomonadota</taxon>
        <taxon>Gammaproteobacteria</taxon>
        <taxon>Chromatiales</taxon>
        <taxon>Wenzhouxiangellaceae</taxon>
        <taxon>Elongatibacter</taxon>
    </lineage>
</organism>
<dbReference type="SUPFAM" id="SSF54786">
    <property type="entry name" value="YcfA/nrd intein domain"/>
    <property type="match status" value="1"/>
</dbReference>
<dbReference type="GO" id="GO:0003729">
    <property type="term" value="F:mRNA binding"/>
    <property type="evidence" value="ECO:0007669"/>
    <property type="project" value="InterPro"/>
</dbReference>
<evidence type="ECO:0000256" key="3">
    <source>
        <dbReference type="ARBA" id="ARBA00022722"/>
    </source>
</evidence>
<evidence type="ECO:0000256" key="7">
    <source>
        <dbReference type="ARBA" id="ARBA00023016"/>
    </source>
</evidence>
<evidence type="ECO:0000256" key="1">
    <source>
        <dbReference type="ARBA" id="ARBA00006620"/>
    </source>
</evidence>
<name>A0AAW9RMG9_9GAMM</name>
<keyword evidence="4" id="KW-0255">Endonuclease</keyword>
<reference evidence="8 9" key="1">
    <citation type="submission" date="2024-02" db="EMBL/GenBank/DDBJ databases">
        <title>A novel Wenzhouxiangellaceae bacterium, isolated from coastal sediments.</title>
        <authorList>
            <person name="Du Z.-J."/>
            <person name="Ye Y.-Q."/>
            <person name="Zhang X.-Y."/>
        </authorList>
    </citation>
    <scope>NUCLEOTIDE SEQUENCE [LARGE SCALE GENOMIC DNA]</scope>
    <source>
        <strain evidence="8 9">CH-27</strain>
    </source>
</reference>
<accession>A0AAW9RMG9</accession>
<dbReference type="EMBL" id="JAZHOG010000013">
    <property type="protein sequence ID" value="MEJ8569298.1"/>
    <property type="molecule type" value="Genomic_DNA"/>
</dbReference>
<evidence type="ECO:0000313" key="9">
    <source>
        <dbReference type="Proteomes" id="UP001359886"/>
    </source>
</evidence>
<protein>
    <submittedName>
        <fullName evidence="8">Type II toxin-antitoxin system HicA family toxin</fullName>
    </submittedName>
</protein>
<dbReference type="Pfam" id="PF07927">
    <property type="entry name" value="HicA_toxin"/>
    <property type="match status" value="1"/>
</dbReference>
<evidence type="ECO:0000256" key="4">
    <source>
        <dbReference type="ARBA" id="ARBA00022759"/>
    </source>
</evidence>
<evidence type="ECO:0000256" key="5">
    <source>
        <dbReference type="ARBA" id="ARBA00022801"/>
    </source>
</evidence>
<sequence>MNEERIEADALIRCPGFHRPFEHPNKKGLVTVAGKPSDDLAPGTISSIFKQAGWK</sequence>
<dbReference type="GO" id="GO:0004519">
    <property type="term" value="F:endonuclease activity"/>
    <property type="evidence" value="ECO:0007669"/>
    <property type="project" value="UniProtKB-KW"/>
</dbReference>
<evidence type="ECO:0000256" key="2">
    <source>
        <dbReference type="ARBA" id="ARBA00022649"/>
    </source>
</evidence>
<keyword evidence="9" id="KW-1185">Reference proteome</keyword>
<keyword evidence="3" id="KW-0540">Nuclease</keyword>
<dbReference type="GO" id="GO:0016787">
    <property type="term" value="F:hydrolase activity"/>
    <property type="evidence" value="ECO:0007669"/>
    <property type="project" value="UniProtKB-KW"/>
</dbReference>
<dbReference type="Gene3D" id="3.30.920.30">
    <property type="entry name" value="Hypothetical protein"/>
    <property type="match status" value="1"/>
</dbReference>
<dbReference type="InterPro" id="IPR038570">
    <property type="entry name" value="HicA_sf"/>
</dbReference>
<gene>
    <name evidence="8" type="ORF">V3330_16855</name>
</gene>